<accession>A0A8H6Y8N3</accession>
<dbReference type="AlphaFoldDB" id="A0A8H6Y8N3"/>
<keyword evidence="3" id="KW-1185">Reference proteome</keyword>
<dbReference type="EMBL" id="JACAZI010000008">
    <property type="protein sequence ID" value="KAF7353901.1"/>
    <property type="molecule type" value="Genomic_DNA"/>
</dbReference>
<evidence type="ECO:0000256" key="1">
    <source>
        <dbReference type="SAM" id="Phobius"/>
    </source>
</evidence>
<feature type="transmembrane region" description="Helical" evidence="1">
    <location>
        <begin position="21"/>
        <end position="40"/>
    </location>
</feature>
<keyword evidence="1" id="KW-1133">Transmembrane helix</keyword>
<dbReference type="OrthoDB" id="5348716at2759"/>
<dbReference type="Proteomes" id="UP000620124">
    <property type="component" value="Unassembled WGS sequence"/>
</dbReference>
<keyword evidence="1" id="KW-0472">Membrane</keyword>
<proteinExistence type="predicted"/>
<protein>
    <submittedName>
        <fullName evidence="2">Uncharacterized protein</fullName>
    </submittedName>
</protein>
<name>A0A8H6Y8N3_9AGAR</name>
<comment type="caution">
    <text evidence="2">The sequence shown here is derived from an EMBL/GenBank/DDBJ whole genome shotgun (WGS) entry which is preliminary data.</text>
</comment>
<gene>
    <name evidence="2" type="ORF">MVEN_01076100</name>
</gene>
<evidence type="ECO:0000313" key="2">
    <source>
        <dbReference type="EMBL" id="KAF7353901.1"/>
    </source>
</evidence>
<evidence type="ECO:0000313" key="3">
    <source>
        <dbReference type="Proteomes" id="UP000620124"/>
    </source>
</evidence>
<organism evidence="2 3">
    <name type="scientific">Mycena venus</name>
    <dbReference type="NCBI Taxonomy" id="2733690"/>
    <lineage>
        <taxon>Eukaryota</taxon>
        <taxon>Fungi</taxon>
        <taxon>Dikarya</taxon>
        <taxon>Basidiomycota</taxon>
        <taxon>Agaricomycotina</taxon>
        <taxon>Agaricomycetes</taxon>
        <taxon>Agaricomycetidae</taxon>
        <taxon>Agaricales</taxon>
        <taxon>Marasmiineae</taxon>
        <taxon>Mycenaceae</taxon>
        <taxon>Mycena</taxon>
    </lineage>
</organism>
<reference evidence="2" key="1">
    <citation type="submission" date="2020-05" db="EMBL/GenBank/DDBJ databases">
        <title>Mycena genomes resolve the evolution of fungal bioluminescence.</title>
        <authorList>
            <person name="Tsai I.J."/>
        </authorList>
    </citation>
    <scope>NUCLEOTIDE SEQUENCE</scope>
    <source>
        <strain evidence="2">CCC161011</strain>
    </source>
</reference>
<sequence length="133" mass="14043">MTGSRMYKGHPIQPHKPFPTIFNLNTVAIVGLAVAATASATCPGFNFGIIDTHQKFLDANKWVVVDDSCNVVDSLITDQNPCTQGIFSCGPGPVFDGYTSTMSGLHYACRPDPNSGSCDGLGGVQVCCRNDGN</sequence>
<keyword evidence="1" id="KW-0812">Transmembrane</keyword>